<reference evidence="4" key="1">
    <citation type="submission" date="2017-02" db="UniProtKB">
        <authorList>
            <consortium name="WormBaseParasite"/>
        </authorList>
    </citation>
    <scope>IDENTIFICATION</scope>
</reference>
<evidence type="ECO:0000313" key="3">
    <source>
        <dbReference type="Proteomes" id="UP000036681"/>
    </source>
</evidence>
<dbReference type="PANTHER" id="PTHR21193:SF3">
    <property type="entry name" value="OXIDOREDUCTASE-LIKE DOMAIN-CONTAINING PROTEIN 1"/>
    <property type="match status" value="1"/>
</dbReference>
<dbReference type="WBParaSite" id="ALUE_0000433101-mRNA-1">
    <property type="protein sequence ID" value="ALUE_0000433101-mRNA-1"/>
    <property type="gene ID" value="ALUE_0000433101"/>
</dbReference>
<feature type="compositionally biased region" description="Pro residues" evidence="1">
    <location>
        <begin position="54"/>
        <end position="65"/>
    </location>
</feature>
<evidence type="ECO:0000313" key="4">
    <source>
        <dbReference type="WBParaSite" id="ALUE_0000433101-mRNA-1"/>
    </source>
</evidence>
<dbReference type="Pfam" id="PF09791">
    <property type="entry name" value="Oxidored-like"/>
    <property type="match status" value="1"/>
</dbReference>
<evidence type="ECO:0000256" key="1">
    <source>
        <dbReference type="SAM" id="MobiDB-lite"/>
    </source>
</evidence>
<dbReference type="AlphaFoldDB" id="A0A0M3HQF8"/>
<keyword evidence="3" id="KW-1185">Reference proteome</keyword>
<dbReference type="PANTHER" id="PTHR21193">
    <property type="entry name" value="OXIDOREDUCTASE-LIKE DOMAIN-CONTAINING PROTEIN 1"/>
    <property type="match status" value="1"/>
</dbReference>
<proteinExistence type="predicted"/>
<protein>
    <submittedName>
        <fullName evidence="4">Oxidoreductase-like domain-containing protein</fullName>
    </submittedName>
</protein>
<evidence type="ECO:0000259" key="2">
    <source>
        <dbReference type="Pfam" id="PF09791"/>
    </source>
</evidence>
<dbReference type="InterPro" id="IPR019180">
    <property type="entry name" value="Oxidoreductase-like_N"/>
</dbReference>
<dbReference type="InterPro" id="IPR039251">
    <property type="entry name" value="OXLD1"/>
</dbReference>
<dbReference type="GO" id="GO:0005739">
    <property type="term" value="C:mitochondrion"/>
    <property type="evidence" value="ECO:0007669"/>
    <property type="project" value="TreeGrafter"/>
</dbReference>
<feature type="domain" description="Oxidoreductase-like" evidence="2">
    <location>
        <begin position="86"/>
        <end position="117"/>
    </location>
</feature>
<accession>A0A0M3HQF8</accession>
<sequence length="155" mass="17178">MSRTVGGIVGEVVVSRRPQCMTIYRLFARSLAGTTAQQNLKDAEDGIPPQNVRPIPPPPPPPPEPEFSCVSTRSITPRRAYTGSHAPEAPDPLTCCGSGCADCVWIVYGTQLMHYYSDRPLDEALRMIDEQIPNVCMREYVKGELRAKARNRTSF</sequence>
<name>A0A0M3HQF8_ASCLU</name>
<organism evidence="3 4">
    <name type="scientific">Ascaris lumbricoides</name>
    <name type="common">Giant roundworm</name>
    <dbReference type="NCBI Taxonomy" id="6252"/>
    <lineage>
        <taxon>Eukaryota</taxon>
        <taxon>Metazoa</taxon>
        <taxon>Ecdysozoa</taxon>
        <taxon>Nematoda</taxon>
        <taxon>Chromadorea</taxon>
        <taxon>Rhabditida</taxon>
        <taxon>Spirurina</taxon>
        <taxon>Ascaridomorpha</taxon>
        <taxon>Ascaridoidea</taxon>
        <taxon>Ascarididae</taxon>
        <taxon>Ascaris</taxon>
    </lineage>
</organism>
<dbReference type="Proteomes" id="UP000036681">
    <property type="component" value="Unplaced"/>
</dbReference>
<feature type="region of interest" description="Disordered" evidence="1">
    <location>
        <begin position="37"/>
        <end position="69"/>
    </location>
</feature>